<evidence type="ECO:0000256" key="1">
    <source>
        <dbReference type="SAM" id="Coils"/>
    </source>
</evidence>
<sequence length="665" mass="72557">MRKSAPIQSTESGWLRAIAERSGTEESTAKSVLQKYNIQPQPTPPRAKSLRFKSIRVAGARAESDCDGPFDKTWANLGAGLFAVMSDRNLRGKSSILNLLYAVIRGEFRGRVKADVWKWLEIVDVTYEIDGILHRTELRKDVGEEDPAKAKARVSRSGSDGSWVPLYDGDGGEGLKSQTEQLMMAELTFSPIYAHNSKTGGHAHGWPLISSALFLSSSTNAKALFGDVTIDGIPLRLLQLFIGLPWVSTYSAALTAQKEVEESRAARPDQSALYKGLAKRLETVNAKLETARESVKKVDDRSRKRVELNDLDQQMVTLREVADSTRAAFEVADVSLQKIAESFEKARQRVQQLEDEKSAGYSFRKLSPSCCPACEAKYKEVVAAPGSTGDGSTCLLCKNDIPQGTEDFEEDHIQLAKDEVDALDASLKLAREKQKAAEKSANNAAIELRKAKDRVSALQVDLAAKVPDTELEIVQLEAQAAQLRDLMGDGATSTSSDANTDAADKVLRAATDVTKELMVDMQSEILKQISQSVMLLSRKFGMPNATEMQLDNGGRLKVKQGGAIEWFSNLTMGERLRIKIAVALAAVEVARERGHGRHPGLMVIDSPASEEVVDKDFEAMLDSVATAASEIGGVQIIIGTTARPSVEAVVPIEHRLHAKGDDYVF</sequence>
<feature type="coiled-coil region" evidence="1">
    <location>
        <begin position="413"/>
        <end position="486"/>
    </location>
</feature>
<organism evidence="3 4">
    <name type="scientific">Pseudooceanicola nitratireducens</name>
    <dbReference type="NCBI Taxonomy" id="517719"/>
    <lineage>
        <taxon>Bacteria</taxon>
        <taxon>Pseudomonadati</taxon>
        <taxon>Pseudomonadota</taxon>
        <taxon>Alphaproteobacteria</taxon>
        <taxon>Rhodobacterales</taxon>
        <taxon>Paracoccaceae</taxon>
        <taxon>Pseudooceanicola</taxon>
    </lineage>
</organism>
<dbReference type="OrthoDB" id="4773646at2"/>
<keyword evidence="4" id="KW-1185">Reference proteome</keyword>
<name>A0A1I1QPL7_9RHOB</name>
<evidence type="ECO:0008006" key="5">
    <source>
        <dbReference type="Google" id="ProtNLM"/>
    </source>
</evidence>
<protein>
    <recommendedName>
        <fullName evidence="5">AAA domain-containing protein</fullName>
    </recommendedName>
</protein>
<proteinExistence type="predicted"/>
<reference evidence="3 4" key="1">
    <citation type="submission" date="2016-10" db="EMBL/GenBank/DDBJ databases">
        <authorList>
            <person name="de Groot N.N."/>
        </authorList>
    </citation>
    <scope>NUCLEOTIDE SEQUENCE [LARGE SCALE GENOMIC DNA]</scope>
    <source>
        <strain evidence="3 4">DSM 29619</strain>
    </source>
</reference>
<dbReference type="STRING" id="517719.SAMN05421762_3569"/>
<dbReference type="SUPFAM" id="SSF52540">
    <property type="entry name" value="P-loop containing nucleoside triphosphate hydrolases"/>
    <property type="match status" value="1"/>
</dbReference>
<accession>A0A1I1QPL7</accession>
<evidence type="ECO:0000313" key="3">
    <source>
        <dbReference type="EMBL" id="SFD20010.1"/>
    </source>
</evidence>
<dbReference type="Gene3D" id="3.40.50.300">
    <property type="entry name" value="P-loop containing nucleotide triphosphate hydrolases"/>
    <property type="match status" value="1"/>
</dbReference>
<evidence type="ECO:0000256" key="2">
    <source>
        <dbReference type="SAM" id="MobiDB-lite"/>
    </source>
</evidence>
<feature type="region of interest" description="Disordered" evidence="2">
    <location>
        <begin position="21"/>
        <end position="45"/>
    </location>
</feature>
<keyword evidence="1" id="KW-0175">Coiled coil</keyword>
<feature type="coiled-coil region" evidence="1">
    <location>
        <begin position="274"/>
        <end position="301"/>
    </location>
</feature>
<dbReference type="InterPro" id="IPR027417">
    <property type="entry name" value="P-loop_NTPase"/>
</dbReference>
<feature type="compositionally biased region" description="Polar residues" evidence="2">
    <location>
        <begin position="29"/>
        <end position="40"/>
    </location>
</feature>
<dbReference type="AlphaFoldDB" id="A0A1I1QPL7"/>
<dbReference type="Proteomes" id="UP000231644">
    <property type="component" value="Unassembled WGS sequence"/>
</dbReference>
<dbReference type="EMBL" id="FOLX01000004">
    <property type="protein sequence ID" value="SFD20010.1"/>
    <property type="molecule type" value="Genomic_DNA"/>
</dbReference>
<gene>
    <name evidence="3" type="ORF">SAMN05421762_3569</name>
</gene>
<evidence type="ECO:0000313" key="4">
    <source>
        <dbReference type="Proteomes" id="UP000231644"/>
    </source>
</evidence>